<organism evidence="1 2">
    <name type="scientific">Argiope bruennichi</name>
    <name type="common">Wasp spider</name>
    <name type="synonym">Aranea bruennichi</name>
    <dbReference type="NCBI Taxonomy" id="94029"/>
    <lineage>
        <taxon>Eukaryota</taxon>
        <taxon>Metazoa</taxon>
        <taxon>Ecdysozoa</taxon>
        <taxon>Arthropoda</taxon>
        <taxon>Chelicerata</taxon>
        <taxon>Arachnida</taxon>
        <taxon>Araneae</taxon>
        <taxon>Araneomorphae</taxon>
        <taxon>Entelegynae</taxon>
        <taxon>Araneoidea</taxon>
        <taxon>Araneidae</taxon>
        <taxon>Argiope</taxon>
    </lineage>
</organism>
<keyword evidence="2" id="KW-1185">Reference proteome</keyword>
<evidence type="ECO:0000313" key="2">
    <source>
        <dbReference type="Proteomes" id="UP000807504"/>
    </source>
</evidence>
<evidence type="ECO:0000313" key="1">
    <source>
        <dbReference type="EMBL" id="KAF8791525.1"/>
    </source>
</evidence>
<dbReference type="Proteomes" id="UP000807504">
    <property type="component" value="Unassembled WGS sequence"/>
</dbReference>
<comment type="caution">
    <text evidence="1">The sequence shown here is derived from an EMBL/GenBank/DDBJ whole genome shotgun (WGS) entry which is preliminary data.</text>
</comment>
<proteinExistence type="predicted"/>
<sequence length="108" mass="12019">MASSTQKSGFPASLILKAGSPRYSTSNKLDSLAYKQPKVRSRAYSFYKSFFPSLLVSPNPILIDLPLATFGDFAFPIHTTRDFQPLLGTLPDILFQMIRFGSTTHLTE</sequence>
<protein>
    <submittedName>
        <fullName evidence="1">Uncharacterized protein</fullName>
    </submittedName>
</protein>
<gene>
    <name evidence="1" type="ORF">HNY73_006376</name>
</gene>
<dbReference type="EMBL" id="JABXBU010000011">
    <property type="protein sequence ID" value="KAF8791525.1"/>
    <property type="molecule type" value="Genomic_DNA"/>
</dbReference>
<accession>A0A8T0FMC3</accession>
<dbReference type="AlphaFoldDB" id="A0A8T0FMC3"/>
<reference evidence="1" key="1">
    <citation type="journal article" date="2020" name="bioRxiv">
        <title>Chromosome-level reference genome of the European wasp spider Argiope bruennichi: a resource for studies on range expansion and evolutionary adaptation.</title>
        <authorList>
            <person name="Sheffer M.M."/>
            <person name="Hoppe A."/>
            <person name="Krehenwinkel H."/>
            <person name="Uhl G."/>
            <person name="Kuss A.W."/>
            <person name="Jensen L."/>
            <person name="Jensen C."/>
            <person name="Gillespie R.G."/>
            <person name="Hoff K.J."/>
            <person name="Prost S."/>
        </authorList>
    </citation>
    <scope>NUCLEOTIDE SEQUENCE</scope>
</reference>
<reference evidence="1" key="2">
    <citation type="submission" date="2020-06" db="EMBL/GenBank/DDBJ databases">
        <authorList>
            <person name="Sheffer M."/>
        </authorList>
    </citation>
    <scope>NUCLEOTIDE SEQUENCE</scope>
</reference>
<name>A0A8T0FMC3_ARGBR</name>